<proteinExistence type="predicted"/>
<organism evidence="1 2">
    <name type="scientific">[Emmonsia] crescens</name>
    <dbReference type="NCBI Taxonomy" id="73230"/>
    <lineage>
        <taxon>Eukaryota</taxon>
        <taxon>Fungi</taxon>
        <taxon>Dikarya</taxon>
        <taxon>Ascomycota</taxon>
        <taxon>Pezizomycotina</taxon>
        <taxon>Eurotiomycetes</taxon>
        <taxon>Eurotiomycetidae</taxon>
        <taxon>Onygenales</taxon>
        <taxon>Ajellomycetaceae</taxon>
        <taxon>Emergomyces</taxon>
    </lineage>
</organism>
<dbReference type="VEuPathDB" id="FungiDB:EMCG_09138"/>
<evidence type="ECO:0000313" key="1">
    <source>
        <dbReference type="EMBL" id="PGH33784.1"/>
    </source>
</evidence>
<dbReference type="Proteomes" id="UP000226031">
    <property type="component" value="Unassembled WGS sequence"/>
</dbReference>
<gene>
    <name evidence="1" type="ORF">GX50_03353</name>
</gene>
<dbReference type="AlphaFoldDB" id="A0A2B7ZBF3"/>
<dbReference type="EMBL" id="PDND01000054">
    <property type="protein sequence ID" value="PGH33784.1"/>
    <property type="molecule type" value="Genomic_DNA"/>
</dbReference>
<evidence type="ECO:0000313" key="2">
    <source>
        <dbReference type="Proteomes" id="UP000226031"/>
    </source>
</evidence>
<name>A0A2B7ZBF3_9EURO</name>
<accession>A0A2B7ZBF3</accession>
<protein>
    <submittedName>
        <fullName evidence="1">Uncharacterized protein</fullName>
    </submittedName>
</protein>
<keyword evidence="2" id="KW-1185">Reference proteome</keyword>
<sequence length="64" mass="7335">MGYIAESELGVRIKMSKWRHHAIAIYTMFLEEKTAKIDDHENLMNKQSSRRGRGAPAISIIYGN</sequence>
<comment type="caution">
    <text evidence="1">The sequence shown here is derived from an EMBL/GenBank/DDBJ whole genome shotgun (WGS) entry which is preliminary data.</text>
</comment>
<reference evidence="1 2" key="1">
    <citation type="submission" date="2017-10" db="EMBL/GenBank/DDBJ databases">
        <title>Comparative genomics in systemic dimorphic fungi from Ajellomycetaceae.</title>
        <authorList>
            <person name="Munoz J.F."/>
            <person name="Mcewen J.G."/>
            <person name="Clay O.K."/>
            <person name="Cuomo C.A."/>
        </authorList>
    </citation>
    <scope>NUCLEOTIDE SEQUENCE [LARGE SCALE GENOMIC DNA]</scope>
    <source>
        <strain evidence="1 2">UAMH4076</strain>
    </source>
</reference>